<dbReference type="AlphaFoldDB" id="A0A225E767"/>
<dbReference type="PANTHER" id="PTHR23044">
    <property type="entry name" value="3'-5' EXONUCLEASE ERI1-RELATED"/>
    <property type="match status" value="1"/>
</dbReference>
<dbReference type="InterPro" id="IPR051274">
    <property type="entry name" value="3-5_Exoribonuclease"/>
</dbReference>
<dbReference type="GO" id="GO:0006259">
    <property type="term" value="P:DNA metabolic process"/>
    <property type="evidence" value="ECO:0007669"/>
    <property type="project" value="UniProtKB-ARBA"/>
</dbReference>
<proteinExistence type="predicted"/>
<sequence length="190" mass="21162">MAKRLDQILVIDIESTCWDGNPPPGETSDIIEIGICPLDARTLRRLEKRSIIVRPERSSVSRFCTELTTLTPDVVAGGIEFRDACKLLLKEYLADQRVWASFGDYDRKQFERQCRETGAKYPFGPSHLNVKTLFAIARGLSHEVGMAQAVEILGLPLEGTHHRGHDDAWNIAAVLGGVLKSTRSSTDKDE</sequence>
<dbReference type="CDD" id="cd06133">
    <property type="entry name" value="ERI-1_3'hExo_like"/>
    <property type="match status" value="1"/>
</dbReference>
<dbReference type="SUPFAM" id="SSF53098">
    <property type="entry name" value="Ribonuclease H-like"/>
    <property type="match status" value="1"/>
</dbReference>
<keyword evidence="1" id="KW-0540">Nuclease</keyword>
<dbReference type="EMBL" id="NIDE01000001">
    <property type="protein sequence ID" value="OWK46638.1"/>
    <property type="molecule type" value="Genomic_DNA"/>
</dbReference>
<dbReference type="InterPro" id="IPR013520">
    <property type="entry name" value="Ribonucl_H"/>
</dbReference>
<comment type="caution">
    <text evidence="5">The sequence shown here is derived from an EMBL/GenBank/DDBJ whole genome shotgun (WGS) entry which is preliminary data.</text>
</comment>
<evidence type="ECO:0000256" key="2">
    <source>
        <dbReference type="ARBA" id="ARBA00022801"/>
    </source>
</evidence>
<reference evidence="6" key="1">
    <citation type="submission" date="2017-06" db="EMBL/GenBank/DDBJ databases">
        <title>Genome analysis of Fimbriiglobus ruber SP5, the first member of the order Planctomycetales with confirmed chitinolytic capability.</title>
        <authorList>
            <person name="Ravin N.V."/>
            <person name="Rakitin A.L."/>
            <person name="Ivanova A.A."/>
            <person name="Beletsky A.V."/>
            <person name="Kulichevskaya I.S."/>
            <person name="Mardanov A.V."/>
            <person name="Dedysh S.N."/>
        </authorList>
    </citation>
    <scope>NUCLEOTIDE SEQUENCE [LARGE SCALE GENOMIC DNA]</scope>
    <source>
        <strain evidence="6">SP5</strain>
    </source>
</reference>
<keyword evidence="3" id="KW-0269">Exonuclease</keyword>
<name>A0A225E767_9BACT</name>
<evidence type="ECO:0000259" key="4">
    <source>
        <dbReference type="SMART" id="SM00479"/>
    </source>
</evidence>
<protein>
    <recommendedName>
        <fullName evidence="4">Exonuclease domain-containing protein</fullName>
    </recommendedName>
</protein>
<dbReference type="PANTHER" id="PTHR23044:SF61">
    <property type="entry name" value="3'-5' EXORIBONUCLEASE 1-RELATED"/>
    <property type="match status" value="1"/>
</dbReference>
<gene>
    <name evidence="5" type="ORF">FRUB_00337</name>
</gene>
<evidence type="ECO:0000256" key="1">
    <source>
        <dbReference type="ARBA" id="ARBA00022722"/>
    </source>
</evidence>
<dbReference type="InterPro" id="IPR047201">
    <property type="entry name" value="ERI-1_3'hExo-like"/>
</dbReference>
<keyword evidence="2" id="KW-0378">Hydrolase</keyword>
<dbReference type="InterPro" id="IPR012337">
    <property type="entry name" value="RNaseH-like_sf"/>
</dbReference>
<dbReference type="Gene3D" id="3.30.420.10">
    <property type="entry name" value="Ribonuclease H-like superfamily/Ribonuclease H"/>
    <property type="match status" value="1"/>
</dbReference>
<dbReference type="Pfam" id="PF00929">
    <property type="entry name" value="RNase_T"/>
    <property type="match status" value="1"/>
</dbReference>
<dbReference type="RefSeq" id="WP_088251843.1">
    <property type="nucleotide sequence ID" value="NZ_NIDE01000001.1"/>
</dbReference>
<dbReference type="Proteomes" id="UP000214646">
    <property type="component" value="Unassembled WGS sequence"/>
</dbReference>
<dbReference type="SMART" id="SM00479">
    <property type="entry name" value="EXOIII"/>
    <property type="match status" value="1"/>
</dbReference>
<evidence type="ECO:0000256" key="3">
    <source>
        <dbReference type="ARBA" id="ARBA00022839"/>
    </source>
</evidence>
<accession>A0A225E767</accession>
<feature type="domain" description="Exonuclease" evidence="4">
    <location>
        <begin position="7"/>
        <end position="184"/>
    </location>
</feature>
<keyword evidence="6" id="KW-1185">Reference proteome</keyword>
<evidence type="ECO:0000313" key="5">
    <source>
        <dbReference type="EMBL" id="OWK46638.1"/>
    </source>
</evidence>
<dbReference type="GO" id="GO:0003676">
    <property type="term" value="F:nucleic acid binding"/>
    <property type="evidence" value="ECO:0007669"/>
    <property type="project" value="InterPro"/>
</dbReference>
<dbReference type="InterPro" id="IPR036397">
    <property type="entry name" value="RNaseH_sf"/>
</dbReference>
<evidence type="ECO:0000313" key="6">
    <source>
        <dbReference type="Proteomes" id="UP000214646"/>
    </source>
</evidence>
<dbReference type="OrthoDB" id="159416at2"/>
<organism evidence="5 6">
    <name type="scientific">Fimbriiglobus ruber</name>
    <dbReference type="NCBI Taxonomy" id="1908690"/>
    <lineage>
        <taxon>Bacteria</taxon>
        <taxon>Pseudomonadati</taxon>
        <taxon>Planctomycetota</taxon>
        <taxon>Planctomycetia</taxon>
        <taxon>Gemmatales</taxon>
        <taxon>Gemmataceae</taxon>
        <taxon>Fimbriiglobus</taxon>
    </lineage>
</organism>
<dbReference type="GO" id="GO:0000175">
    <property type="term" value="F:3'-5'-RNA exonuclease activity"/>
    <property type="evidence" value="ECO:0007669"/>
    <property type="project" value="InterPro"/>
</dbReference>